<feature type="non-terminal residue" evidence="2">
    <location>
        <position position="1"/>
    </location>
</feature>
<sequence length="238" mass="27268">NCSLSFYLACFTFTLFACCFATDDRFDKYYKNNNSDVKKITISFVLVGFPVKDANFKSEVGQWAEGASEEAQNELKRELNVEIEFDAVSILTASKDLSAEIAYRTVYGQMHGPTIATYVKDIYKKSLKPDIICVITKDAFYDDNLNKAKGFSSYTTLCEDMVPILMTYDWYTEDDTPAAGRLLSGLVKSSMDENKWKSSDPKQNYFNGCNIQYRYKGDTDKNPDTYYMLPYDEDQYYG</sequence>
<accession>A0A0K8RPZ7</accession>
<name>A0A0K8RPZ7_IXORI</name>
<feature type="chain" id="PRO_5005518572" evidence="1">
    <location>
        <begin position="22"/>
        <end position="238"/>
    </location>
</feature>
<reference evidence="2" key="1">
    <citation type="submission" date="2012-12" db="EMBL/GenBank/DDBJ databases">
        <title>Identification and characterization of a phenylalanine ammonia-lyase gene family in Isatis indigotica Fort.</title>
        <authorList>
            <person name="Liu Q."/>
            <person name="Chen J."/>
            <person name="Zhou X."/>
            <person name="Di P."/>
            <person name="Xiao Y."/>
            <person name="Xuan H."/>
            <person name="Zhang L."/>
            <person name="Chen W."/>
        </authorList>
    </citation>
    <scope>NUCLEOTIDE SEQUENCE</scope>
    <source>
        <tissue evidence="2">Salivary gland</tissue>
    </source>
</reference>
<organism evidence="2">
    <name type="scientific">Ixodes ricinus</name>
    <name type="common">Common tick</name>
    <name type="synonym">Acarus ricinus</name>
    <dbReference type="NCBI Taxonomy" id="34613"/>
    <lineage>
        <taxon>Eukaryota</taxon>
        <taxon>Metazoa</taxon>
        <taxon>Ecdysozoa</taxon>
        <taxon>Arthropoda</taxon>
        <taxon>Chelicerata</taxon>
        <taxon>Arachnida</taxon>
        <taxon>Acari</taxon>
        <taxon>Parasitiformes</taxon>
        <taxon>Ixodida</taxon>
        <taxon>Ixodoidea</taxon>
        <taxon>Ixodidae</taxon>
        <taxon>Ixodinae</taxon>
        <taxon>Ixodes</taxon>
    </lineage>
</organism>
<proteinExistence type="evidence at transcript level"/>
<dbReference type="EMBL" id="GADI01001119">
    <property type="protein sequence ID" value="JAA72689.1"/>
    <property type="molecule type" value="mRNA"/>
</dbReference>
<feature type="signal peptide" evidence="1">
    <location>
        <begin position="1"/>
        <end position="21"/>
    </location>
</feature>
<keyword evidence="1" id="KW-0732">Signal</keyword>
<evidence type="ECO:0000256" key="1">
    <source>
        <dbReference type="SAM" id="SignalP"/>
    </source>
</evidence>
<evidence type="ECO:0000313" key="2">
    <source>
        <dbReference type="EMBL" id="JAA72689.1"/>
    </source>
</evidence>
<protein>
    <submittedName>
        <fullName evidence="2">Putative ixodes 26 kDa salivary protein</fullName>
    </submittedName>
</protein>
<dbReference type="AlphaFoldDB" id="A0A0K8RPZ7"/>